<evidence type="ECO:0000256" key="7">
    <source>
        <dbReference type="HAMAP-Rule" id="MF_00503"/>
    </source>
</evidence>
<dbReference type="InterPro" id="IPR009027">
    <property type="entry name" value="Ribosomal_bL9/RNase_H1_N"/>
</dbReference>
<keyword evidence="4 7" id="KW-0689">Ribosomal protein</keyword>
<organism evidence="9 10">
    <name type="scientific">Tepiditoga spiralis</name>
    <dbReference type="NCBI Taxonomy" id="2108365"/>
    <lineage>
        <taxon>Bacteria</taxon>
        <taxon>Thermotogati</taxon>
        <taxon>Thermotogota</taxon>
        <taxon>Thermotogae</taxon>
        <taxon>Petrotogales</taxon>
        <taxon>Petrotogaceae</taxon>
        <taxon>Tepiditoga</taxon>
    </lineage>
</organism>
<evidence type="ECO:0000256" key="4">
    <source>
        <dbReference type="ARBA" id="ARBA00022980"/>
    </source>
</evidence>
<reference evidence="9 10" key="1">
    <citation type="submission" date="2018-06" db="EMBL/GenBank/DDBJ databases">
        <title>Genome sequencing of Oceanotoga sp. sy52.</title>
        <authorList>
            <person name="Mori K."/>
        </authorList>
    </citation>
    <scope>NUCLEOTIDE SEQUENCE [LARGE SCALE GENOMIC DNA]</scope>
    <source>
        <strain evidence="10">sy52</strain>
    </source>
</reference>
<proteinExistence type="inferred from homology"/>
<keyword evidence="10" id="KW-1185">Reference proteome</keyword>
<dbReference type="Gene3D" id="3.40.5.10">
    <property type="entry name" value="Ribosomal protein L9, N-terminal domain"/>
    <property type="match status" value="1"/>
</dbReference>
<dbReference type="SUPFAM" id="SSF55658">
    <property type="entry name" value="L9 N-domain-like"/>
    <property type="match status" value="1"/>
</dbReference>
<dbReference type="Proteomes" id="UP000516361">
    <property type="component" value="Chromosome"/>
</dbReference>
<evidence type="ECO:0000256" key="5">
    <source>
        <dbReference type="ARBA" id="ARBA00023274"/>
    </source>
</evidence>
<evidence type="ECO:0000256" key="6">
    <source>
        <dbReference type="ARBA" id="ARBA00035292"/>
    </source>
</evidence>
<dbReference type="NCBIfam" id="TIGR00158">
    <property type="entry name" value="L9"/>
    <property type="match status" value="1"/>
</dbReference>
<dbReference type="GO" id="GO:0005840">
    <property type="term" value="C:ribosome"/>
    <property type="evidence" value="ECO:0007669"/>
    <property type="project" value="UniProtKB-KW"/>
</dbReference>
<dbReference type="RefSeq" id="WP_190613831.1">
    <property type="nucleotide sequence ID" value="NZ_AP018712.1"/>
</dbReference>
<dbReference type="InterPro" id="IPR000244">
    <property type="entry name" value="Ribosomal_bL9"/>
</dbReference>
<dbReference type="Gene3D" id="3.10.430.100">
    <property type="entry name" value="Ribosomal protein L9, C-terminal domain"/>
    <property type="match status" value="1"/>
</dbReference>
<dbReference type="SUPFAM" id="SSF55653">
    <property type="entry name" value="Ribosomal protein L9 C-domain"/>
    <property type="match status" value="1"/>
</dbReference>
<accession>A0A7G1GAT4</accession>
<protein>
    <recommendedName>
        <fullName evidence="6 7">Large ribosomal subunit protein bL9</fullName>
    </recommendedName>
</protein>
<dbReference type="InterPro" id="IPR036791">
    <property type="entry name" value="Ribosomal_bL9_C_sf"/>
</dbReference>
<dbReference type="InterPro" id="IPR020594">
    <property type="entry name" value="Ribosomal_bL9_bac/chp"/>
</dbReference>
<sequence length="151" mass="17093">MKVLLKKDVAKIGKKGEIINVSDGYGRNFLIPKGYAVIAGEGELKHFNTLKKNEEKKKKNIKIKNEKLVETIEKNTYVIKVNSGENGKLFGAVTAADVAKRIEEISKVKFDKKWFDEKINIKEIGKFKFKIKLSQGVRGFVVVDIVPIDKK</sequence>
<comment type="similarity">
    <text evidence="1 7">Belongs to the bacterial ribosomal protein bL9 family.</text>
</comment>
<evidence type="ECO:0000256" key="2">
    <source>
        <dbReference type="ARBA" id="ARBA00022730"/>
    </source>
</evidence>
<evidence type="ECO:0000259" key="8">
    <source>
        <dbReference type="PROSITE" id="PS00651"/>
    </source>
</evidence>
<dbReference type="InterPro" id="IPR020069">
    <property type="entry name" value="Ribosomal_bL9_C"/>
</dbReference>
<dbReference type="HAMAP" id="MF_00503">
    <property type="entry name" value="Ribosomal_bL9"/>
    <property type="match status" value="1"/>
</dbReference>
<keyword evidence="5 7" id="KW-0687">Ribonucleoprotein</keyword>
<dbReference type="InterPro" id="IPR020070">
    <property type="entry name" value="Ribosomal_bL9_N"/>
</dbReference>
<dbReference type="PROSITE" id="PS00651">
    <property type="entry name" value="RIBOSOMAL_L9"/>
    <property type="match status" value="1"/>
</dbReference>
<dbReference type="Pfam" id="PF01281">
    <property type="entry name" value="Ribosomal_L9_N"/>
    <property type="match status" value="1"/>
</dbReference>
<dbReference type="GO" id="GO:0019843">
    <property type="term" value="F:rRNA binding"/>
    <property type="evidence" value="ECO:0007669"/>
    <property type="project" value="UniProtKB-UniRule"/>
</dbReference>
<comment type="function">
    <text evidence="7">Binds to the 23S rRNA.</text>
</comment>
<dbReference type="GO" id="GO:1990904">
    <property type="term" value="C:ribonucleoprotein complex"/>
    <property type="evidence" value="ECO:0007669"/>
    <property type="project" value="UniProtKB-KW"/>
</dbReference>
<dbReference type="GO" id="GO:0006412">
    <property type="term" value="P:translation"/>
    <property type="evidence" value="ECO:0007669"/>
    <property type="project" value="UniProtKB-UniRule"/>
</dbReference>
<dbReference type="EMBL" id="AP018712">
    <property type="protein sequence ID" value="BBE31352.1"/>
    <property type="molecule type" value="Genomic_DNA"/>
</dbReference>
<evidence type="ECO:0000256" key="1">
    <source>
        <dbReference type="ARBA" id="ARBA00010605"/>
    </source>
</evidence>
<keyword evidence="2 7" id="KW-0699">rRNA-binding</keyword>
<dbReference type="FunCoup" id="A0A7G1GAT4">
    <property type="interactions" value="444"/>
</dbReference>
<evidence type="ECO:0000256" key="3">
    <source>
        <dbReference type="ARBA" id="ARBA00022884"/>
    </source>
</evidence>
<dbReference type="AlphaFoldDB" id="A0A7G1GAT4"/>
<dbReference type="GO" id="GO:0003735">
    <property type="term" value="F:structural constituent of ribosome"/>
    <property type="evidence" value="ECO:0007669"/>
    <property type="project" value="InterPro"/>
</dbReference>
<dbReference type="Pfam" id="PF03948">
    <property type="entry name" value="Ribosomal_L9_C"/>
    <property type="match status" value="1"/>
</dbReference>
<dbReference type="KEGG" id="ocy:OSSY52_14930"/>
<name>A0A7G1GAT4_9BACT</name>
<dbReference type="InterPro" id="IPR036935">
    <property type="entry name" value="Ribosomal_bL9_N_sf"/>
</dbReference>
<dbReference type="InParanoid" id="A0A7G1GAT4"/>
<feature type="domain" description="Ribosomal protein L9" evidence="8">
    <location>
        <begin position="13"/>
        <end position="40"/>
    </location>
</feature>
<dbReference type="PANTHER" id="PTHR21368">
    <property type="entry name" value="50S RIBOSOMAL PROTEIN L9"/>
    <property type="match status" value="1"/>
</dbReference>
<keyword evidence="3 7" id="KW-0694">RNA-binding</keyword>
<evidence type="ECO:0000313" key="9">
    <source>
        <dbReference type="EMBL" id="BBE31352.1"/>
    </source>
</evidence>
<evidence type="ECO:0000313" key="10">
    <source>
        <dbReference type="Proteomes" id="UP000516361"/>
    </source>
</evidence>
<gene>
    <name evidence="7 9" type="primary">rplI</name>
    <name evidence="9" type="ORF">OSSY52_14930</name>
</gene>